<organism evidence="2 3">
    <name type="scientific">Corallococcus praedator</name>
    <dbReference type="NCBI Taxonomy" id="2316724"/>
    <lineage>
        <taxon>Bacteria</taxon>
        <taxon>Pseudomonadati</taxon>
        <taxon>Myxococcota</taxon>
        <taxon>Myxococcia</taxon>
        <taxon>Myxococcales</taxon>
        <taxon>Cystobacterineae</taxon>
        <taxon>Myxococcaceae</taxon>
        <taxon>Corallococcus</taxon>
    </lineage>
</organism>
<keyword evidence="1" id="KW-0732">Signal</keyword>
<name>A0ABX9QR91_9BACT</name>
<feature type="signal peptide" evidence="1">
    <location>
        <begin position="1"/>
        <end position="23"/>
    </location>
</feature>
<reference evidence="2 3" key="1">
    <citation type="submission" date="2018-09" db="EMBL/GenBank/DDBJ databases">
        <authorList>
            <person name="Livingstone P.G."/>
            <person name="Whitworth D.E."/>
        </authorList>
    </citation>
    <scope>NUCLEOTIDE SEQUENCE [LARGE SCALE GENOMIC DNA]</scope>
    <source>
        <strain evidence="2 3">CA031B</strain>
    </source>
</reference>
<sequence length="89" mass="9794">MRRLGIVLAGMLTSALASTLLTACCPDRPPRSVFQLLPGTYVVSNSGDTGYRLVVTGDGRSVVEEFERDGKAYRQEYAVTEHFEHDISD</sequence>
<evidence type="ECO:0000313" key="3">
    <source>
        <dbReference type="Proteomes" id="UP000278907"/>
    </source>
</evidence>
<keyword evidence="3" id="KW-1185">Reference proteome</keyword>
<proteinExistence type="predicted"/>
<dbReference type="PROSITE" id="PS51257">
    <property type="entry name" value="PROKAR_LIPOPROTEIN"/>
    <property type="match status" value="1"/>
</dbReference>
<protein>
    <submittedName>
        <fullName evidence="2">Uncharacterized protein</fullName>
    </submittedName>
</protein>
<gene>
    <name evidence="2" type="ORF">D7Y13_01890</name>
</gene>
<feature type="chain" id="PRO_5045620447" evidence="1">
    <location>
        <begin position="24"/>
        <end position="89"/>
    </location>
</feature>
<comment type="caution">
    <text evidence="2">The sequence shown here is derived from an EMBL/GenBank/DDBJ whole genome shotgun (WGS) entry which is preliminary data.</text>
</comment>
<dbReference type="RefSeq" id="WP_120582602.1">
    <property type="nucleotide sequence ID" value="NZ_RAWI01000007.1"/>
</dbReference>
<accession>A0ABX9QR91</accession>
<evidence type="ECO:0000313" key="2">
    <source>
        <dbReference type="EMBL" id="RKI16716.1"/>
    </source>
</evidence>
<evidence type="ECO:0000256" key="1">
    <source>
        <dbReference type="SAM" id="SignalP"/>
    </source>
</evidence>
<dbReference type="EMBL" id="RAWI01000007">
    <property type="protein sequence ID" value="RKI16716.1"/>
    <property type="molecule type" value="Genomic_DNA"/>
</dbReference>
<dbReference type="Proteomes" id="UP000278907">
    <property type="component" value="Unassembled WGS sequence"/>
</dbReference>